<reference evidence="2 3" key="1">
    <citation type="journal article" date="2010" name="Proc. Natl. Acad. Sci. U.S.A.">
        <title>Insights into evolution of multicellular fungi from the assembled chromosomes of the mushroom Coprinopsis cinerea (Coprinus cinereus).</title>
        <authorList>
            <person name="Stajich J.E."/>
            <person name="Wilke S.K."/>
            <person name="Ahren D."/>
            <person name="Au C.H."/>
            <person name="Birren B.W."/>
            <person name="Borodovsky M."/>
            <person name="Burns C."/>
            <person name="Canback B."/>
            <person name="Casselton L.A."/>
            <person name="Cheng C.K."/>
            <person name="Deng J."/>
            <person name="Dietrich F.S."/>
            <person name="Fargo D.C."/>
            <person name="Farman M.L."/>
            <person name="Gathman A.C."/>
            <person name="Goldberg J."/>
            <person name="Guigo R."/>
            <person name="Hoegger P.J."/>
            <person name="Hooker J.B."/>
            <person name="Huggins A."/>
            <person name="James T.Y."/>
            <person name="Kamada T."/>
            <person name="Kilaru S."/>
            <person name="Kodira C."/>
            <person name="Kues U."/>
            <person name="Kupfer D."/>
            <person name="Kwan H.S."/>
            <person name="Lomsadze A."/>
            <person name="Li W."/>
            <person name="Lilly W.W."/>
            <person name="Ma L.J."/>
            <person name="Mackey A.J."/>
            <person name="Manning G."/>
            <person name="Martin F."/>
            <person name="Muraguchi H."/>
            <person name="Natvig D.O."/>
            <person name="Palmerini H."/>
            <person name="Ramesh M.A."/>
            <person name="Rehmeyer C.J."/>
            <person name="Roe B.A."/>
            <person name="Shenoy N."/>
            <person name="Stanke M."/>
            <person name="Ter-Hovhannisyan V."/>
            <person name="Tunlid A."/>
            <person name="Velagapudi R."/>
            <person name="Vision T.J."/>
            <person name="Zeng Q."/>
            <person name="Zolan M.E."/>
            <person name="Pukkila P.J."/>
        </authorList>
    </citation>
    <scope>NUCLEOTIDE SEQUENCE [LARGE SCALE GENOMIC DNA]</scope>
    <source>
        <strain evidence="3">Okayama-7 / 130 / ATCC MYA-4618 / FGSC 9003</strain>
    </source>
</reference>
<organism evidence="2 3">
    <name type="scientific">Coprinopsis cinerea (strain Okayama-7 / 130 / ATCC MYA-4618 / FGSC 9003)</name>
    <name type="common">Inky cap fungus</name>
    <name type="synonym">Hormographiella aspergillata</name>
    <dbReference type="NCBI Taxonomy" id="240176"/>
    <lineage>
        <taxon>Eukaryota</taxon>
        <taxon>Fungi</taxon>
        <taxon>Dikarya</taxon>
        <taxon>Basidiomycota</taxon>
        <taxon>Agaricomycotina</taxon>
        <taxon>Agaricomycetes</taxon>
        <taxon>Agaricomycetidae</taxon>
        <taxon>Agaricales</taxon>
        <taxon>Agaricineae</taxon>
        <taxon>Psathyrellaceae</taxon>
        <taxon>Coprinopsis</taxon>
    </lineage>
</organism>
<accession>A8P9L7</accession>
<dbReference type="AlphaFoldDB" id="A8P9L7"/>
<evidence type="ECO:0000256" key="1">
    <source>
        <dbReference type="SAM" id="Coils"/>
    </source>
</evidence>
<dbReference type="KEGG" id="cci:CC1G_12914"/>
<dbReference type="GeneID" id="6016422"/>
<name>A8P9L7_COPC7</name>
<feature type="coiled-coil region" evidence="1">
    <location>
        <begin position="117"/>
        <end position="144"/>
    </location>
</feature>
<evidence type="ECO:0000313" key="2">
    <source>
        <dbReference type="EMBL" id="EAU82015.1"/>
    </source>
</evidence>
<keyword evidence="1" id="KW-0175">Coiled coil</keyword>
<comment type="caution">
    <text evidence="2">The sequence shown here is derived from an EMBL/GenBank/DDBJ whole genome shotgun (WGS) entry which is preliminary data.</text>
</comment>
<dbReference type="RefSeq" id="XP_001839797.1">
    <property type="nucleotide sequence ID" value="XM_001839745.1"/>
</dbReference>
<proteinExistence type="predicted"/>
<dbReference type="Proteomes" id="UP000001861">
    <property type="component" value="Unassembled WGS sequence"/>
</dbReference>
<gene>
    <name evidence="2" type="ORF">CC1G_12914</name>
</gene>
<dbReference type="VEuPathDB" id="FungiDB:CC1G_12914"/>
<dbReference type="EMBL" id="AACS02000011">
    <property type="protein sequence ID" value="EAU82015.1"/>
    <property type="molecule type" value="Genomic_DNA"/>
</dbReference>
<keyword evidence="3" id="KW-1185">Reference proteome</keyword>
<evidence type="ECO:0000313" key="3">
    <source>
        <dbReference type="Proteomes" id="UP000001861"/>
    </source>
</evidence>
<dbReference type="InParanoid" id="A8P9L7"/>
<protein>
    <submittedName>
        <fullName evidence="2">Uncharacterized protein</fullName>
    </submittedName>
</protein>
<sequence length="227" mass="26353">MEAEQDLDAWRRYIPQLEESHPVGVCKSDYCHDNHHECIPSPHTMACQPCISTGHQCSFREDFIAHRVAEAMPWTAKQVAEFVDEYDYHRVVQYPYMKAYGRHSNVVPPFSNVVYAAYHAERRAEEVKADVAALKKEVEDHQWKQFQTFQKMGYQNHRISHLSSILRRVRSVIRDAYGEVRVDAPAEDGMPHPPLHQISELIFNSLDETLMDSPEDAYVNRTLSQEP</sequence>